<reference evidence="2" key="1">
    <citation type="submission" date="2016-11" db="EMBL/GenBank/DDBJ databases">
        <authorList>
            <person name="Varghese N."/>
            <person name="Submissions S."/>
        </authorList>
    </citation>
    <scope>NUCLEOTIDE SEQUENCE [LARGE SCALE GENOMIC DNA]</scope>
    <source>
        <strain evidence="2">DSM 27370</strain>
    </source>
</reference>
<gene>
    <name evidence="1" type="ORF">SAMN05444362_10474</name>
</gene>
<dbReference type="AlphaFoldDB" id="A0A1M4ZFB1"/>
<name>A0A1M4ZFB1_9BACT</name>
<keyword evidence="2" id="KW-1185">Reference proteome</keyword>
<evidence type="ECO:0000313" key="2">
    <source>
        <dbReference type="Proteomes" id="UP000184480"/>
    </source>
</evidence>
<evidence type="ECO:0000313" key="1">
    <source>
        <dbReference type="EMBL" id="SHF16744.1"/>
    </source>
</evidence>
<dbReference type="EMBL" id="FQUC01000004">
    <property type="protein sequence ID" value="SHF16744.1"/>
    <property type="molecule type" value="Genomic_DNA"/>
</dbReference>
<organism evidence="1 2">
    <name type="scientific">Dysgonomonas macrotermitis</name>
    <dbReference type="NCBI Taxonomy" id="1346286"/>
    <lineage>
        <taxon>Bacteria</taxon>
        <taxon>Pseudomonadati</taxon>
        <taxon>Bacteroidota</taxon>
        <taxon>Bacteroidia</taxon>
        <taxon>Bacteroidales</taxon>
        <taxon>Dysgonomonadaceae</taxon>
        <taxon>Dysgonomonas</taxon>
    </lineage>
</organism>
<dbReference type="Proteomes" id="UP000184480">
    <property type="component" value="Unassembled WGS sequence"/>
</dbReference>
<proteinExistence type="predicted"/>
<accession>A0A1M4ZFB1</accession>
<sequence length="65" mass="7683">MVVYVFMCENIGHSLLVKGCLQGKYNSFLQKAKNNLCFYQNMFRFINGLSINRNTTYFITKTIFR</sequence>
<protein>
    <submittedName>
        <fullName evidence="1">Uncharacterized protein</fullName>
    </submittedName>
</protein>